<dbReference type="InterPro" id="IPR058533">
    <property type="entry name" value="Cation_efflux_TM"/>
</dbReference>
<evidence type="ECO:0000313" key="12">
    <source>
        <dbReference type="Proteomes" id="UP000216752"/>
    </source>
</evidence>
<accession>A0ABZ3IID6</accession>
<dbReference type="PANTHER" id="PTHR11562:SF17">
    <property type="entry name" value="RE54080P-RELATED"/>
    <property type="match status" value="1"/>
</dbReference>
<keyword evidence="4 8" id="KW-0812">Transmembrane</keyword>
<dbReference type="NCBIfam" id="TIGR01297">
    <property type="entry name" value="CDF"/>
    <property type="match status" value="1"/>
</dbReference>
<gene>
    <name evidence="11" type="primary">czcD</name>
    <name evidence="11" type="ORF">SPSIL_015810</name>
</gene>
<dbReference type="SUPFAM" id="SSF161111">
    <property type="entry name" value="Cation efflux protein transmembrane domain-like"/>
    <property type="match status" value="1"/>
</dbReference>
<keyword evidence="3" id="KW-0813">Transport</keyword>
<keyword evidence="7 8" id="KW-0472">Membrane</keyword>
<comment type="subcellular location">
    <subcellularLocation>
        <location evidence="1">Membrane</location>
        <topology evidence="1">Multi-pass membrane protein</topology>
    </subcellularLocation>
</comment>
<evidence type="ECO:0000256" key="1">
    <source>
        <dbReference type="ARBA" id="ARBA00004141"/>
    </source>
</evidence>
<feature type="transmembrane region" description="Helical" evidence="8">
    <location>
        <begin position="124"/>
        <end position="145"/>
    </location>
</feature>
<feature type="transmembrane region" description="Helical" evidence="8">
    <location>
        <begin position="157"/>
        <end position="179"/>
    </location>
</feature>
<feature type="domain" description="Cation efflux protein cytoplasmic" evidence="10">
    <location>
        <begin position="220"/>
        <end position="293"/>
    </location>
</feature>
<dbReference type="Gene3D" id="1.20.1510.10">
    <property type="entry name" value="Cation efflux protein transmembrane domain"/>
    <property type="match status" value="1"/>
</dbReference>
<evidence type="ECO:0000256" key="7">
    <source>
        <dbReference type="ARBA" id="ARBA00023136"/>
    </source>
</evidence>
<dbReference type="Proteomes" id="UP000216752">
    <property type="component" value="Chromosome"/>
</dbReference>
<sequence>MSSLHHHDQQQYEPITPNNKRGLSVALSATAIIMFLEFFGGLITNSLALLSDSGHMLSDVSSLALSLVAITFAARPPSSNKTFGYQRFEILAALFNALTLLAIAAFITVEAYQRFQQPQAVDSVSMIVIAFIGMAANVISAVALLKQGDVKDNINIRSAYLHVIGDTLSSVGAIVAGILMQLYSWYWVDPLVSVVVAVVISKGAWKVAMQALHILMEGVPPDIDTSQVHTCLASITGVSNVHELRVWSLTSGCNVLSCHLVIENTDNRQSILTQATNDIREKFKIQQVAIQIETPDYQCMQKTI</sequence>
<evidence type="ECO:0000256" key="6">
    <source>
        <dbReference type="ARBA" id="ARBA00023065"/>
    </source>
</evidence>
<evidence type="ECO:0000256" key="8">
    <source>
        <dbReference type="SAM" id="Phobius"/>
    </source>
</evidence>
<name>A0ABZ3IID6_9FIRM</name>
<evidence type="ECO:0000259" key="10">
    <source>
        <dbReference type="Pfam" id="PF16916"/>
    </source>
</evidence>
<keyword evidence="6" id="KW-0406">Ion transport</keyword>
<evidence type="ECO:0000313" key="11">
    <source>
        <dbReference type="EMBL" id="XFO65456.1"/>
    </source>
</evidence>
<dbReference type="EMBL" id="CP155573">
    <property type="protein sequence ID" value="XFO65456.1"/>
    <property type="molecule type" value="Genomic_DNA"/>
</dbReference>
<feature type="transmembrane region" description="Helical" evidence="8">
    <location>
        <begin position="60"/>
        <end position="78"/>
    </location>
</feature>
<proteinExistence type="inferred from homology"/>
<dbReference type="InterPro" id="IPR002524">
    <property type="entry name" value="Cation_efflux"/>
</dbReference>
<keyword evidence="5 8" id="KW-1133">Transmembrane helix</keyword>
<feature type="transmembrane region" description="Helical" evidence="8">
    <location>
        <begin position="21"/>
        <end position="40"/>
    </location>
</feature>
<keyword evidence="12" id="KW-1185">Reference proteome</keyword>
<evidence type="ECO:0000256" key="4">
    <source>
        <dbReference type="ARBA" id="ARBA00022692"/>
    </source>
</evidence>
<feature type="domain" description="Cation efflux protein transmembrane" evidence="9">
    <location>
        <begin position="25"/>
        <end position="216"/>
    </location>
</feature>
<dbReference type="Pfam" id="PF16916">
    <property type="entry name" value="ZT_dimer"/>
    <property type="match status" value="1"/>
</dbReference>
<dbReference type="InterPro" id="IPR050681">
    <property type="entry name" value="CDF/SLC30A"/>
</dbReference>
<dbReference type="InterPro" id="IPR027469">
    <property type="entry name" value="Cation_efflux_TMD_sf"/>
</dbReference>
<reference evidence="11" key="1">
    <citation type="submission" date="2024-05" db="EMBL/GenBank/DDBJ databases">
        <title>Isolation and characterization of Sporomusa carbonis sp. nov., a carboxydotrophic hydrogenogen in the genus of Sporomusa isolated from a charcoal burning pile.</title>
        <authorList>
            <person name="Boeer T."/>
            <person name="Rosenbaum F."/>
            <person name="Eysell L."/>
            <person name="Mueller V."/>
            <person name="Daniel R."/>
            <person name="Poehlein A."/>
        </authorList>
    </citation>
    <scope>NUCLEOTIDE SEQUENCE [LARGE SCALE GENOMIC DNA]</scope>
    <source>
        <strain evidence="11">DSM 10669</strain>
    </source>
</reference>
<dbReference type="InterPro" id="IPR036837">
    <property type="entry name" value="Cation_efflux_CTD_sf"/>
</dbReference>
<organism evidence="11 12">
    <name type="scientific">Sporomusa silvacetica DSM 10669</name>
    <dbReference type="NCBI Taxonomy" id="1123289"/>
    <lineage>
        <taxon>Bacteria</taxon>
        <taxon>Bacillati</taxon>
        <taxon>Bacillota</taxon>
        <taxon>Negativicutes</taxon>
        <taxon>Selenomonadales</taxon>
        <taxon>Sporomusaceae</taxon>
        <taxon>Sporomusa</taxon>
    </lineage>
</organism>
<dbReference type="RefSeq" id="WP_094603193.1">
    <property type="nucleotide sequence ID" value="NZ_CP155573.1"/>
</dbReference>
<evidence type="ECO:0000256" key="2">
    <source>
        <dbReference type="ARBA" id="ARBA00008873"/>
    </source>
</evidence>
<feature type="transmembrane region" description="Helical" evidence="8">
    <location>
        <begin position="185"/>
        <end position="205"/>
    </location>
</feature>
<evidence type="ECO:0000259" key="9">
    <source>
        <dbReference type="Pfam" id="PF01545"/>
    </source>
</evidence>
<dbReference type="PANTHER" id="PTHR11562">
    <property type="entry name" value="CATION EFFLUX PROTEIN/ ZINC TRANSPORTER"/>
    <property type="match status" value="1"/>
</dbReference>
<comment type="similarity">
    <text evidence="2">Belongs to the cation diffusion facilitator (CDF) transporter (TC 2.A.4) family. SLC30A subfamily.</text>
</comment>
<feature type="transmembrane region" description="Helical" evidence="8">
    <location>
        <begin position="90"/>
        <end position="112"/>
    </location>
</feature>
<evidence type="ECO:0000256" key="3">
    <source>
        <dbReference type="ARBA" id="ARBA00022448"/>
    </source>
</evidence>
<evidence type="ECO:0000256" key="5">
    <source>
        <dbReference type="ARBA" id="ARBA00022989"/>
    </source>
</evidence>
<dbReference type="SUPFAM" id="SSF160240">
    <property type="entry name" value="Cation efflux protein cytoplasmic domain-like"/>
    <property type="match status" value="1"/>
</dbReference>
<dbReference type="Pfam" id="PF01545">
    <property type="entry name" value="Cation_efflux"/>
    <property type="match status" value="1"/>
</dbReference>
<dbReference type="InterPro" id="IPR027470">
    <property type="entry name" value="Cation_efflux_CTD"/>
</dbReference>
<protein>
    <submittedName>
        <fullName evidence="11">Cadmium, cobalt and zinc/H(+)-K(+) antiporter</fullName>
    </submittedName>
</protein>